<protein>
    <submittedName>
        <fullName evidence="2">Uncharacterized protein</fullName>
    </submittedName>
</protein>
<feature type="transmembrane region" description="Helical" evidence="1">
    <location>
        <begin position="98"/>
        <end position="121"/>
    </location>
</feature>
<keyword evidence="1" id="KW-0812">Transmembrane</keyword>
<keyword evidence="3" id="KW-1185">Reference proteome</keyword>
<sequence length="134" mass="14581">MPLSAEPYRYALFVVLSVPLAVWAVVDGGEAQRLVATALLRREPRRSRLSGLAAVPIDLVTLAVTGYCWIGVVVNLAYPTRSLFGMSGEYRDSWGGPTLAGAWAVHALAGIVFLLLVPWILRAYVAVWRRVMGA</sequence>
<feature type="transmembrane region" description="Helical" evidence="1">
    <location>
        <begin position="12"/>
        <end position="31"/>
    </location>
</feature>
<keyword evidence="1" id="KW-0472">Membrane</keyword>
<evidence type="ECO:0000256" key="1">
    <source>
        <dbReference type="SAM" id="Phobius"/>
    </source>
</evidence>
<evidence type="ECO:0000313" key="2">
    <source>
        <dbReference type="EMBL" id="GIF80843.1"/>
    </source>
</evidence>
<comment type="caution">
    <text evidence="2">The sequence shown here is derived from an EMBL/GenBank/DDBJ whole genome shotgun (WGS) entry which is preliminary data.</text>
</comment>
<reference evidence="2 3" key="1">
    <citation type="submission" date="2021-01" db="EMBL/GenBank/DDBJ databases">
        <title>Whole genome shotgun sequence of Catellatospora bangladeshensis NBRC 107357.</title>
        <authorList>
            <person name="Komaki H."/>
            <person name="Tamura T."/>
        </authorList>
    </citation>
    <scope>NUCLEOTIDE SEQUENCE [LARGE SCALE GENOMIC DNA]</scope>
    <source>
        <strain evidence="2 3">NBRC 107357</strain>
    </source>
</reference>
<keyword evidence="1" id="KW-1133">Transmembrane helix</keyword>
<dbReference type="Proteomes" id="UP000601223">
    <property type="component" value="Unassembled WGS sequence"/>
</dbReference>
<organism evidence="2 3">
    <name type="scientific">Catellatospora bangladeshensis</name>
    <dbReference type="NCBI Taxonomy" id="310355"/>
    <lineage>
        <taxon>Bacteria</taxon>
        <taxon>Bacillati</taxon>
        <taxon>Actinomycetota</taxon>
        <taxon>Actinomycetes</taxon>
        <taxon>Micromonosporales</taxon>
        <taxon>Micromonosporaceae</taxon>
        <taxon>Catellatospora</taxon>
    </lineage>
</organism>
<accession>A0A8J3JHN7</accession>
<dbReference type="AlphaFoldDB" id="A0A8J3JHN7"/>
<proteinExistence type="predicted"/>
<dbReference type="EMBL" id="BONF01000011">
    <property type="protein sequence ID" value="GIF80843.1"/>
    <property type="molecule type" value="Genomic_DNA"/>
</dbReference>
<evidence type="ECO:0000313" key="3">
    <source>
        <dbReference type="Proteomes" id="UP000601223"/>
    </source>
</evidence>
<name>A0A8J3JHN7_9ACTN</name>
<gene>
    <name evidence="2" type="ORF">Cba03nite_21920</name>
</gene>
<feature type="transmembrane region" description="Helical" evidence="1">
    <location>
        <begin position="52"/>
        <end position="78"/>
    </location>
</feature>